<protein>
    <submittedName>
        <fullName evidence="1">Uncharacterized protein</fullName>
    </submittedName>
</protein>
<name>A0AAQ3RIX0_VIGMU</name>
<organism evidence="1 2">
    <name type="scientific">Vigna mungo</name>
    <name type="common">Black gram</name>
    <name type="synonym">Phaseolus mungo</name>
    <dbReference type="NCBI Taxonomy" id="3915"/>
    <lineage>
        <taxon>Eukaryota</taxon>
        <taxon>Viridiplantae</taxon>
        <taxon>Streptophyta</taxon>
        <taxon>Embryophyta</taxon>
        <taxon>Tracheophyta</taxon>
        <taxon>Spermatophyta</taxon>
        <taxon>Magnoliopsida</taxon>
        <taxon>eudicotyledons</taxon>
        <taxon>Gunneridae</taxon>
        <taxon>Pentapetalae</taxon>
        <taxon>rosids</taxon>
        <taxon>fabids</taxon>
        <taxon>Fabales</taxon>
        <taxon>Fabaceae</taxon>
        <taxon>Papilionoideae</taxon>
        <taxon>50 kb inversion clade</taxon>
        <taxon>NPAAA clade</taxon>
        <taxon>indigoferoid/millettioid clade</taxon>
        <taxon>Phaseoleae</taxon>
        <taxon>Vigna</taxon>
    </lineage>
</organism>
<proteinExistence type="predicted"/>
<dbReference type="EMBL" id="CP144691">
    <property type="protein sequence ID" value="WVY94452.1"/>
    <property type="molecule type" value="Genomic_DNA"/>
</dbReference>
<evidence type="ECO:0000313" key="1">
    <source>
        <dbReference type="EMBL" id="WVY94452.1"/>
    </source>
</evidence>
<dbReference type="AlphaFoldDB" id="A0AAQ3RIX0"/>
<gene>
    <name evidence="1" type="ORF">V8G54_033540</name>
</gene>
<sequence>MKHDHFLFLRNGQINIQTNIDIPVPLSDLERIGFSVSARSQVFDSPLSKAWCGFDSVCRIAHPISKSKCCGDFMDAIQNSLQQKLSRLSQVDSFFSSSLHSSYEYPLFPHSVSPTLFFFFYLFQTPPKFQKVFNNIHTVFD</sequence>
<dbReference type="Proteomes" id="UP001374535">
    <property type="component" value="Chromosome 10"/>
</dbReference>
<reference evidence="1 2" key="1">
    <citation type="journal article" date="2023" name="Life. Sci Alliance">
        <title>Evolutionary insights into 3D genome organization and epigenetic landscape of Vigna mungo.</title>
        <authorList>
            <person name="Junaid A."/>
            <person name="Singh B."/>
            <person name="Bhatia S."/>
        </authorList>
    </citation>
    <scope>NUCLEOTIDE SEQUENCE [LARGE SCALE GENOMIC DNA]</scope>
    <source>
        <strain evidence="1">Urdbean</strain>
    </source>
</reference>
<accession>A0AAQ3RIX0</accession>
<keyword evidence="2" id="KW-1185">Reference proteome</keyword>
<evidence type="ECO:0000313" key="2">
    <source>
        <dbReference type="Proteomes" id="UP001374535"/>
    </source>
</evidence>